<evidence type="ECO:0000313" key="1">
    <source>
        <dbReference type="EMBL" id="SEF78943.1"/>
    </source>
</evidence>
<sequence>MRLRGLAFPNSQNGPYGQTNFNKFCMLTAVGKWVAMATAGPPMDMRLSAQEI</sequence>
<accession>A0A1H5UVA1</accession>
<organism evidence="1 2">
    <name type="scientific">Bosea lathyri</name>
    <dbReference type="NCBI Taxonomy" id="1036778"/>
    <lineage>
        <taxon>Bacteria</taxon>
        <taxon>Pseudomonadati</taxon>
        <taxon>Pseudomonadota</taxon>
        <taxon>Alphaproteobacteria</taxon>
        <taxon>Hyphomicrobiales</taxon>
        <taxon>Boseaceae</taxon>
        <taxon>Bosea</taxon>
    </lineage>
</organism>
<protein>
    <submittedName>
        <fullName evidence="1">Uncharacterized protein</fullName>
    </submittedName>
</protein>
<dbReference type="Proteomes" id="UP000236743">
    <property type="component" value="Unassembled WGS sequence"/>
</dbReference>
<dbReference type="EMBL" id="FNUY01000002">
    <property type="protein sequence ID" value="SEF78943.1"/>
    <property type="molecule type" value="Genomic_DNA"/>
</dbReference>
<evidence type="ECO:0000313" key="2">
    <source>
        <dbReference type="Proteomes" id="UP000236743"/>
    </source>
</evidence>
<proteinExistence type="predicted"/>
<reference evidence="1 2" key="1">
    <citation type="submission" date="2016-10" db="EMBL/GenBank/DDBJ databases">
        <authorList>
            <person name="de Groot N.N."/>
        </authorList>
    </citation>
    <scope>NUCLEOTIDE SEQUENCE [LARGE SCALE GENOMIC DNA]</scope>
    <source>
        <strain evidence="1 2">DSM 26656</strain>
    </source>
</reference>
<gene>
    <name evidence="1" type="ORF">SAMN04488115_10234</name>
</gene>
<keyword evidence="2" id="KW-1185">Reference proteome</keyword>
<name>A0A1H5UVA1_9HYPH</name>
<dbReference type="AlphaFoldDB" id="A0A1H5UVA1"/>